<feature type="compositionally biased region" description="Basic and acidic residues" evidence="1">
    <location>
        <begin position="568"/>
        <end position="614"/>
    </location>
</feature>
<feature type="region of interest" description="Disordered" evidence="1">
    <location>
        <begin position="507"/>
        <end position="646"/>
    </location>
</feature>
<feature type="non-terminal residue" evidence="2">
    <location>
        <position position="993"/>
    </location>
</feature>
<feature type="compositionally biased region" description="Polar residues" evidence="1">
    <location>
        <begin position="449"/>
        <end position="459"/>
    </location>
</feature>
<feature type="compositionally biased region" description="Polar residues" evidence="1">
    <location>
        <begin position="215"/>
        <end position="225"/>
    </location>
</feature>
<dbReference type="GO" id="GO:0008017">
    <property type="term" value="F:microtubule binding"/>
    <property type="evidence" value="ECO:0007669"/>
    <property type="project" value="TreeGrafter"/>
</dbReference>
<proteinExistence type="predicted"/>
<name>R0JJ84_ANAPL</name>
<dbReference type="Gene3D" id="1.25.10.10">
    <property type="entry name" value="Leucine-rich Repeat Variant"/>
    <property type="match status" value="2"/>
</dbReference>
<reference evidence="3" key="1">
    <citation type="journal article" date="2013" name="Nat. Genet.">
        <title>The duck genome and transcriptome provide insight into an avian influenza virus reservoir species.</title>
        <authorList>
            <person name="Huang Y."/>
            <person name="Li Y."/>
            <person name="Burt D.W."/>
            <person name="Chen H."/>
            <person name="Zhang Y."/>
            <person name="Qian W."/>
            <person name="Kim H."/>
            <person name="Gan S."/>
            <person name="Zhao Y."/>
            <person name="Li J."/>
            <person name="Yi K."/>
            <person name="Feng H."/>
            <person name="Zhu P."/>
            <person name="Li B."/>
            <person name="Liu Q."/>
            <person name="Fairley S."/>
            <person name="Magor K.E."/>
            <person name="Du Z."/>
            <person name="Hu X."/>
            <person name="Goodman L."/>
            <person name="Tafer H."/>
            <person name="Vignal A."/>
            <person name="Lee T."/>
            <person name="Kim K.W."/>
            <person name="Sheng Z."/>
            <person name="An Y."/>
            <person name="Searle S."/>
            <person name="Herrero J."/>
            <person name="Groenen M.A."/>
            <person name="Crooijmans R.P."/>
            <person name="Faraut T."/>
            <person name="Cai Q."/>
            <person name="Webster R.G."/>
            <person name="Aldridge J.R."/>
            <person name="Warren W.C."/>
            <person name="Bartschat S."/>
            <person name="Kehr S."/>
            <person name="Marz M."/>
            <person name="Stadler P.F."/>
            <person name="Smith J."/>
            <person name="Kraus R.H."/>
            <person name="Zhao Y."/>
            <person name="Ren L."/>
            <person name="Fei J."/>
            <person name="Morisson M."/>
            <person name="Kaiser P."/>
            <person name="Griffin D.K."/>
            <person name="Rao M."/>
            <person name="Pitel F."/>
            <person name="Wang J."/>
            <person name="Li N."/>
        </authorList>
    </citation>
    <scope>NUCLEOTIDE SEQUENCE [LARGE SCALE GENOMIC DNA]</scope>
</reference>
<keyword evidence="3" id="KW-1185">Reference proteome</keyword>
<dbReference type="PANTHER" id="PTHR21567">
    <property type="entry name" value="CLASP"/>
    <property type="match status" value="1"/>
</dbReference>
<organism evidence="2 3">
    <name type="scientific">Anas platyrhynchos</name>
    <name type="common">Mallard</name>
    <name type="synonym">Anas boschas</name>
    <dbReference type="NCBI Taxonomy" id="8839"/>
    <lineage>
        <taxon>Eukaryota</taxon>
        <taxon>Metazoa</taxon>
        <taxon>Chordata</taxon>
        <taxon>Craniata</taxon>
        <taxon>Vertebrata</taxon>
        <taxon>Euteleostomi</taxon>
        <taxon>Archelosauria</taxon>
        <taxon>Archosauria</taxon>
        <taxon>Dinosauria</taxon>
        <taxon>Saurischia</taxon>
        <taxon>Theropoda</taxon>
        <taxon>Coelurosauria</taxon>
        <taxon>Aves</taxon>
        <taxon>Neognathae</taxon>
        <taxon>Galloanserae</taxon>
        <taxon>Anseriformes</taxon>
        <taxon>Anatidae</taxon>
        <taxon>Anatinae</taxon>
        <taxon>Anas</taxon>
    </lineage>
</organism>
<dbReference type="PANTHER" id="PTHR21567:SF6">
    <property type="entry name" value="TOG ARRAY REGULATOR OF AXONEMAL MICROTUBULES PROTEIN 1"/>
    <property type="match status" value="1"/>
</dbReference>
<feature type="compositionally biased region" description="Basic and acidic residues" evidence="1">
    <location>
        <begin position="552"/>
        <end position="561"/>
    </location>
</feature>
<dbReference type="GO" id="GO:0005929">
    <property type="term" value="C:cilium"/>
    <property type="evidence" value="ECO:0007669"/>
    <property type="project" value="TreeGrafter"/>
</dbReference>
<evidence type="ECO:0000313" key="2">
    <source>
        <dbReference type="EMBL" id="EOA97315.1"/>
    </source>
</evidence>
<feature type="region of interest" description="Disordered" evidence="1">
    <location>
        <begin position="210"/>
        <end position="306"/>
    </location>
</feature>
<dbReference type="InterPro" id="IPR011989">
    <property type="entry name" value="ARM-like"/>
</dbReference>
<protein>
    <submittedName>
        <fullName evidence="2">Uncharacterized protein KIAA0423</fullName>
    </submittedName>
</protein>
<sequence>RARSAHSCCGHRHTDTLRAARPAAGRGGSPRRVLSASKGKNKLPWESQHAAGKEGGSGGTMPSAKGVQQFPPSGDFLHSPKLRPSQGTPGSEELFFSRKRPPRNLFQNSVDFNSEHSSVCAVFCVFLLKGAMGSHQPHISGKCGTLGCTQTRGKSGSVDSDLQFLGLNNGQQDKVCASLNFSSKTQRSFCNQAEHTLSFQGPNVSQGAFLLPSYPLSSPRTSPKHVSSPADSPKKSQDNTMNFSNSWPLKSFEGLPKPRSQKHLHSQKSGDNTGDDSQEKHSPLQLKPALVRHPASRRGLNGTRPVPPILRLASPLPDKIELNMTKWKNEECEDTWVNGVGRKLAADLSELTLDGEEVDQEEMQSSLRSLRNSAAKKRAKLTSNISDLESPDSALKLDLSGDSSSHASSPSVGSCSESGVYSQESLTSPISTVPQRKRIMSDTFPLLGSKSQPARVSSARNRDANVAEHNSSTGSTSGFQQTNNLDFISPSVLSEDAVVVVGKGVFGSPSAQTHSQSIARAENGDDQSAKQETEPPSGICRRSIQQSSASHFHAENEKEIKVALSKSVQDKMRQKKKEGKEQNHKEHQEVKDLEEKEENSWERLKLNEPEKTTENEISLGPRGRYKERTPSVTHSPEIMDPSELQPFSKPETALTEALVLLADDDWEKKIEGLNFVRCLSAYHAAILTVKLHETSLAVAQEVKNLRSGVSRAAVVCLGDLFTHLKKSMDQELDNTVKVLLHKAGESNTFIREEVDKALKAMVNNVTPARALCSLINGGQRYYGRKMLFSMMNHPDFDKTLEKYVPAKDLPYIKEFVSNLRQKGLGEMPLDTPSAKGRRSHTSIVGHSRSSSTSRDALSITDRETTEAREVTRKAAPRNSIESEEYVKDIIGLLNAKDFRDRINGINQLLSDTENNQDFVVANIVKIFDAFKPRLHDSNSKVNQVALETMYKMIPLLKDNLSPVINMLVPAMVDNNLNSKNPGIYAAATNVIQA</sequence>
<dbReference type="EMBL" id="KB743721">
    <property type="protein sequence ID" value="EOA97315.1"/>
    <property type="molecule type" value="Genomic_DNA"/>
</dbReference>
<dbReference type="AlphaFoldDB" id="R0JJ84"/>
<evidence type="ECO:0000256" key="1">
    <source>
        <dbReference type="SAM" id="MobiDB-lite"/>
    </source>
</evidence>
<feature type="compositionally biased region" description="Low complexity" evidence="1">
    <location>
        <begin position="841"/>
        <end position="854"/>
    </location>
</feature>
<feature type="region of interest" description="Disordered" evidence="1">
    <location>
        <begin position="826"/>
        <end position="868"/>
    </location>
</feature>
<feature type="non-terminal residue" evidence="2">
    <location>
        <position position="1"/>
    </location>
</feature>
<feature type="compositionally biased region" description="Polar residues" evidence="1">
    <location>
        <begin position="509"/>
        <end position="518"/>
    </location>
</feature>
<evidence type="ECO:0000313" key="3">
    <source>
        <dbReference type="Proteomes" id="UP000296049"/>
    </source>
</evidence>
<feature type="compositionally biased region" description="Low complexity" evidence="1">
    <location>
        <begin position="400"/>
        <end position="420"/>
    </location>
</feature>
<feature type="compositionally biased region" description="Polar residues" evidence="1">
    <location>
        <begin position="421"/>
        <end position="434"/>
    </location>
</feature>
<accession>R0JJ84</accession>
<feature type="region of interest" description="Disordered" evidence="1">
    <location>
        <begin position="396"/>
        <end position="482"/>
    </location>
</feature>
<gene>
    <name evidence="2" type="ORF">Anapl_16720</name>
</gene>
<dbReference type="GO" id="GO:0005881">
    <property type="term" value="C:cytoplasmic microtubule"/>
    <property type="evidence" value="ECO:0007669"/>
    <property type="project" value="TreeGrafter"/>
</dbReference>
<dbReference type="SUPFAM" id="SSF48371">
    <property type="entry name" value="ARM repeat"/>
    <property type="match status" value="1"/>
</dbReference>
<feature type="region of interest" description="Disordered" evidence="1">
    <location>
        <begin position="1"/>
        <end position="96"/>
    </location>
</feature>
<dbReference type="Proteomes" id="UP000296049">
    <property type="component" value="Unassembled WGS sequence"/>
</dbReference>
<dbReference type="InterPro" id="IPR016024">
    <property type="entry name" value="ARM-type_fold"/>
</dbReference>
<dbReference type="GO" id="GO:0000226">
    <property type="term" value="P:microtubule cytoskeleton organization"/>
    <property type="evidence" value="ECO:0007669"/>
    <property type="project" value="TreeGrafter"/>
</dbReference>
<feature type="compositionally biased region" description="Polar residues" evidence="1">
    <location>
        <begin position="238"/>
        <end position="248"/>
    </location>
</feature>